<evidence type="ECO:0000313" key="3">
    <source>
        <dbReference type="Proteomes" id="UP000637720"/>
    </source>
</evidence>
<keyword evidence="1" id="KW-0175">Coiled coil</keyword>
<dbReference type="RefSeq" id="WP_188817699.1">
    <property type="nucleotide sequence ID" value="NZ_BMOF01000039.1"/>
</dbReference>
<accession>A0A8J3FFC7</accession>
<gene>
    <name evidence="2" type="ORF">GCM10007043_17740</name>
</gene>
<protein>
    <recommendedName>
        <fullName evidence="4">YlqD protein</fullName>
    </recommendedName>
</protein>
<dbReference type="Pfam" id="PF11068">
    <property type="entry name" value="YlqD"/>
    <property type="match status" value="1"/>
</dbReference>
<comment type="caution">
    <text evidence="2">The sequence shown here is derived from an EMBL/GenBank/DDBJ whole genome shotgun (WGS) entry which is preliminary data.</text>
</comment>
<evidence type="ECO:0008006" key="4">
    <source>
        <dbReference type="Google" id="ProtNLM"/>
    </source>
</evidence>
<dbReference type="EMBL" id="BMOF01000039">
    <property type="protein sequence ID" value="GGK04095.1"/>
    <property type="molecule type" value="Genomic_DNA"/>
</dbReference>
<keyword evidence="3" id="KW-1185">Reference proteome</keyword>
<sequence>MRIRRPVQVKLILTEPTRNRFLGEIEEQVKRLRMELEQLQFQGKKLLSDAQRRGPAAVEMVRERLAREERARRERIEALKAQAEQLRALPEGSEVLYTTVESDVEIRVGDDWNALMSGAEIVIKDGVVVAIRDGRMPHGTETV</sequence>
<dbReference type="Gene3D" id="6.10.140.1110">
    <property type="match status" value="1"/>
</dbReference>
<organism evidence="2 3">
    <name type="scientific">Calditerricola satsumensis</name>
    <dbReference type="NCBI Taxonomy" id="373054"/>
    <lineage>
        <taxon>Bacteria</taxon>
        <taxon>Bacillati</taxon>
        <taxon>Bacillota</taxon>
        <taxon>Bacilli</taxon>
        <taxon>Bacillales</taxon>
        <taxon>Bacillaceae</taxon>
        <taxon>Calditerricola</taxon>
    </lineage>
</organism>
<dbReference type="InterPro" id="IPR021297">
    <property type="entry name" value="YlqD"/>
</dbReference>
<dbReference type="AlphaFoldDB" id="A0A8J3FFC7"/>
<reference evidence="2" key="2">
    <citation type="submission" date="2020-09" db="EMBL/GenBank/DDBJ databases">
        <authorList>
            <person name="Sun Q."/>
            <person name="Ohkuma M."/>
        </authorList>
    </citation>
    <scope>NUCLEOTIDE SEQUENCE</scope>
    <source>
        <strain evidence="2">JCM 14719</strain>
    </source>
</reference>
<feature type="coiled-coil region" evidence="1">
    <location>
        <begin position="22"/>
        <end position="89"/>
    </location>
</feature>
<reference evidence="2" key="1">
    <citation type="journal article" date="2014" name="Int. J. Syst. Evol. Microbiol.">
        <title>Complete genome sequence of Corynebacterium casei LMG S-19264T (=DSM 44701T), isolated from a smear-ripened cheese.</title>
        <authorList>
            <consortium name="US DOE Joint Genome Institute (JGI-PGF)"/>
            <person name="Walter F."/>
            <person name="Albersmeier A."/>
            <person name="Kalinowski J."/>
            <person name="Ruckert C."/>
        </authorList>
    </citation>
    <scope>NUCLEOTIDE SEQUENCE</scope>
    <source>
        <strain evidence="2">JCM 14719</strain>
    </source>
</reference>
<proteinExistence type="predicted"/>
<dbReference type="Proteomes" id="UP000637720">
    <property type="component" value="Unassembled WGS sequence"/>
</dbReference>
<evidence type="ECO:0000256" key="1">
    <source>
        <dbReference type="SAM" id="Coils"/>
    </source>
</evidence>
<evidence type="ECO:0000313" key="2">
    <source>
        <dbReference type="EMBL" id="GGK04095.1"/>
    </source>
</evidence>
<name>A0A8J3FFC7_9BACI</name>